<evidence type="ECO:0000313" key="3">
    <source>
        <dbReference type="EMBL" id="AXK32476.1"/>
    </source>
</evidence>
<dbReference type="Proteomes" id="UP000254425">
    <property type="component" value="Chromosome"/>
</dbReference>
<dbReference type="Pfam" id="PF23212">
    <property type="entry name" value="DUF7064"/>
    <property type="match status" value="1"/>
</dbReference>
<evidence type="ECO:0000313" key="4">
    <source>
        <dbReference type="Proteomes" id="UP000254425"/>
    </source>
</evidence>
<protein>
    <recommendedName>
        <fullName evidence="5">AttH domain-containing protein</fullName>
    </recommendedName>
</protein>
<feature type="domain" description="DUF7065" evidence="2">
    <location>
        <begin position="152"/>
        <end position="193"/>
    </location>
</feature>
<organism evidence="3 4">
    <name type="scientific">Streptomyces armeniacus</name>
    <dbReference type="NCBI Taxonomy" id="83291"/>
    <lineage>
        <taxon>Bacteria</taxon>
        <taxon>Bacillati</taxon>
        <taxon>Actinomycetota</taxon>
        <taxon>Actinomycetes</taxon>
        <taxon>Kitasatosporales</taxon>
        <taxon>Streptomycetaceae</taxon>
        <taxon>Streptomyces</taxon>
    </lineage>
</organism>
<evidence type="ECO:0000259" key="1">
    <source>
        <dbReference type="Pfam" id="PF23212"/>
    </source>
</evidence>
<feature type="domain" description="DUF7064" evidence="1">
    <location>
        <begin position="195"/>
        <end position="318"/>
    </location>
</feature>
<dbReference type="RefSeq" id="WP_208876706.1">
    <property type="nucleotide sequence ID" value="NZ_CP031320.1"/>
</dbReference>
<name>A0A345XLG0_9ACTN</name>
<reference evidence="3 4" key="1">
    <citation type="submission" date="2018-07" db="EMBL/GenBank/DDBJ databases">
        <title>Draft genome of the type strain Streptomyces armeniacus ATCC 15676.</title>
        <authorList>
            <person name="Labana P."/>
            <person name="Gosse J.T."/>
            <person name="Boddy C.N."/>
        </authorList>
    </citation>
    <scope>NUCLEOTIDE SEQUENCE [LARGE SCALE GENOMIC DNA]</scope>
    <source>
        <strain evidence="3 4">ATCC 15676</strain>
    </source>
</reference>
<evidence type="ECO:0008006" key="5">
    <source>
        <dbReference type="Google" id="ProtNLM"/>
    </source>
</evidence>
<dbReference type="AlphaFoldDB" id="A0A345XLG0"/>
<dbReference type="SUPFAM" id="SSF159245">
    <property type="entry name" value="AttH-like"/>
    <property type="match status" value="1"/>
</dbReference>
<evidence type="ECO:0000259" key="2">
    <source>
        <dbReference type="Pfam" id="PF23213"/>
    </source>
</evidence>
<accession>A0A345XLG0</accession>
<dbReference type="InterPro" id="IPR055493">
    <property type="entry name" value="DUF7065"/>
</dbReference>
<dbReference type="KEGG" id="sarm:DVA86_07215"/>
<sequence>MGITPILADDEYMHEPTGHPQFNESAYYNFVDGDSGFAVLIRMGNRVNEGHAEVTVLLYLPGGRAAIRFDRAQIDSNDAFEAAGLRFEVVEPLRKIKVTFDGTGYLLERGTALEDPKRAFADSPVVPVRLELHYDNVVPVYGLGGGSGIEGAEDSIAVGHYQGPCSVKGWVEVGGERREIDGLGFRDHSWGPRKWQGPRYWRWISCMTDERNGFVAWSQRIGDARAPGNGMVLRDGFVELVNKVTVESDYTDSAPYYATGMRVSMWTEAGERVEASGSVFHVVPLRNRRDGEVARLAEYLVKLDYQGATGYGISEYHDRMTDGVPAGMTEA</sequence>
<keyword evidence="4" id="KW-1185">Reference proteome</keyword>
<proteinExistence type="predicted"/>
<dbReference type="EMBL" id="CP031320">
    <property type="protein sequence ID" value="AXK32476.1"/>
    <property type="molecule type" value="Genomic_DNA"/>
</dbReference>
<dbReference type="InterPro" id="IPR055492">
    <property type="entry name" value="DUF7064"/>
</dbReference>
<gene>
    <name evidence="3" type="ORF">DVA86_07215</name>
</gene>
<dbReference type="Pfam" id="PF23213">
    <property type="entry name" value="DUF7065"/>
    <property type="match status" value="1"/>
</dbReference>